<feature type="region of interest" description="Disordered" evidence="1">
    <location>
        <begin position="1"/>
        <end position="107"/>
    </location>
</feature>
<name>A0A5N6PAP5_9ASTR</name>
<gene>
    <name evidence="2" type="ORF">E3N88_10079</name>
</gene>
<feature type="compositionally biased region" description="Basic and acidic residues" evidence="1">
    <location>
        <begin position="21"/>
        <end position="35"/>
    </location>
</feature>
<evidence type="ECO:0000313" key="3">
    <source>
        <dbReference type="Proteomes" id="UP000326396"/>
    </source>
</evidence>
<accession>A0A5N6PAP5</accession>
<keyword evidence="3" id="KW-1185">Reference proteome</keyword>
<feature type="compositionally biased region" description="Low complexity" evidence="1">
    <location>
        <begin position="65"/>
        <end position="77"/>
    </location>
</feature>
<reference evidence="2 3" key="1">
    <citation type="submission" date="2019-05" db="EMBL/GenBank/DDBJ databases">
        <title>Mikania micrantha, genome provides insights into the molecular mechanism of rapid growth.</title>
        <authorList>
            <person name="Liu B."/>
        </authorList>
    </citation>
    <scope>NUCLEOTIDE SEQUENCE [LARGE SCALE GENOMIC DNA]</scope>
    <source>
        <strain evidence="2">NLD-2019</strain>
        <tissue evidence="2">Leaf</tissue>
    </source>
</reference>
<dbReference type="EMBL" id="SZYD01000005">
    <property type="protein sequence ID" value="KAD6118808.1"/>
    <property type="molecule type" value="Genomic_DNA"/>
</dbReference>
<organism evidence="2 3">
    <name type="scientific">Mikania micrantha</name>
    <name type="common">bitter vine</name>
    <dbReference type="NCBI Taxonomy" id="192012"/>
    <lineage>
        <taxon>Eukaryota</taxon>
        <taxon>Viridiplantae</taxon>
        <taxon>Streptophyta</taxon>
        <taxon>Embryophyta</taxon>
        <taxon>Tracheophyta</taxon>
        <taxon>Spermatophyta</taxon>
        <taxon>Magnoliopsida</taxon>
        <taxon>eudicotyledons</taxon>
        <taxon>Gunneridae</taxon>
        <taxon>Pentapetalae</taxon>
        <taxon>asterids</taxon>
        <taxon>campanulids</taxon>
        <taxon>Asterales</taxon>
        <taxon>Asteraceae</taxon>
        <taxon>Asteroideae</taxon>
        <taxon>Heliantheae alliance</taxon>
        <taxon>Eupatorieae</taxon>
        <taxon>Mikania</taxon>
    </lineage>
</organism>
<proteinExistence type="predicted"/>
<evidence type="ECO:0000256" key="1">
    <source>
        <dbReference type="SAM" id="MobiDB-lite"/>
    </source>
</evidence>
<evidence type="ECO:0000313" key="2">
    <source>
        <dbReference type="EMBL" id="KAD6118808.1"/>
    </source>
</evidence>
<dbReference type="AlphaFoldDB" id="A0A5N6PAP5"/>
<dbReference type="Proteomes" id="UP000326396">
    <property type="component" value="Linkage Group LG13"/>
</dbReference>
<comment type="caution">
    <text evidence="2">The sequence shown here is derived from an EMBL/GenBank/DDBJ whole genome shotgun (WGS) entry which is preliminary data.</text>
</comment>
<sequence length="229" mass="25877">MDSKGKGINKSGPSSRPRVFARRDFPPAVREELHRQFPQHYSPLPEDAYFSSSESEPMEYNDAASTTPSRSRTRSMSPPLPRIEPSDGPVRRPTPVMGARPGASMSFRMPRSGPLYPTMGEPDLVQPARHSVHLGHSARHGMDMAGPSRSRAVDVNPQREENYMLWSAMFEQEKKATQLAEQFQRHIGAVTLQLEMTRKELKETREARQATKKKGFFATVWDSLRGKKT</sequence>
<protein>
    <submittedName>
        <fullName evidence="2">Uncharacterized protein</fullName>
    </submittedName>
</protein>